<gene>
    <name evidence="4" type="ORF">ACFQ19_11125</name>
</gene>
<keyword evidence="5" id="KW-1185">Reference proteome</keyword>
<feature type="coiled-coil region" evidence="2">
    <location>
        <begin position="83"/>
        <end position="110"/>
    </location>
</feature>
<evidence type="ECO:0000313" key="5">
    <source>
        <dbReference type="Proteomes" id="UP001597041"/>
    </source>
</evidence>
<keyword evidence="1" id="KW-0238">DNA-binding</keyword>
<protein>
    <submittedName>
        <fullName evidence="4">MerR family transcriptional regulator</fullName>
    </submittedName>
</protein>
<dbReference type="Proteomes" id="UP001597041">
    <property type="component" value="Unassembled WGS sequence"/>
</dbReference>
<evidence type="ECO:0000313" key="4">
    <source>
        <dbReference type="EMBL" id="MFD1066575.1"/>
    </source>
</evidence>
<dbReference type="PROSITE" id="PS00552">
    <property type="entry name" value="HTH_MERR_1"/>
    <property type="match status" value="1"/>
</dbReference>
<feature type="domain" description="HTH merR-type" evidence="3">
    <location>
        <begin position="2"/>
        <end position="71"/>
    </location>
</feature>
<dbReference type="SMART" id="SM00422">
    <property type="entry name" value="HTH_MERR"/>
    <property type="match status" value="1"/>
</dbReference>
<dbReference type="EMBL" id="JBHTKK010000012">
    <property type="protein sequence ID" value="MFD1066575.1"/>
    <property type="molecule type" value="Genomic_DNA"/>
</dbReference>
<sequence length="136" mass="15614">MTYSIGEVAEKLDLTIPTLRYYDKEGLIPFVERTDNGTRVFKDSDIELLNVIQCLKSSGMSIKDIKTFIEWCSIGDASLQQRYDLFINQKAVVEKQMEELKNTMALINHKCHYYKVALEAGTEDVHKDNKIGNTVF</sequence>
<dbReference type="RefSeq" id="WP_379592152.1">
    <property type="nucleotide sequence ID" value="NZ_JBHTKK010000012.1"/>
</dbReference>
<dbReference type="PROSITE" id="PS50937">
    <property type="entry name" value="HTH_MERR_2"/>
    <property type="match status" value="1"/>
</dbReference>
<proteinExistence type="predicted"/>
<dbReference type="PRINTS" id="PR00040">
    <property type="entry name" value="HTHMERR"/>
</dbReference>
<dbReference type="InterPro" id="IPR047057">
    <property type="entry name" value="MerR_fam"/>
</dbReference>
<comment type="caution">
    <text evidence="4">The sequence shown here is derived from an EMBL/GenBank/DDBJ whole genome shotgun (WGS) entry which is preliminary data.</text>
</comment>
<reference evidence="5" key="1">
    <citation type="journal article" date="2019" name="Int. J. Syst. Evol. Microbiol.">
        <title>The Global Catalogue of Microorganisms (GCM) 10K type strain sequencing project: providing services to taxonomists for standard genome sequencing and annotation.</title>
        <authorList>
            <consortium name="The Broad Institute Genomics Platform"/>
            <consortium name="The Broad Institute Genome Sequencing Center for Infectious Disease"/>
            <person name="Wu L."/>
            <person name="Ma J."/>
        </authorList>
    </citation>
    <scope>NUCLEOTIDE SEQUENCE [LARGE SCALE GENOMIC DNA]</scope>
    <source>
        <strain evidence="5">CCUG 56608</strain>
    </source>
</reference>
<evidence type="ECO:0000256" key="2">
    <source>
        <dbReference type="SAM" id="Coils"/>
    </source>
</evidence>
<evidence type="ECO:0000259" key="3">
    <source>
        <dbReference type="PROSITE" id="PS50937"/>
    </source>
</evidence>
<dbReference type="SUPFAM" id="SSF46955">
    <property type="entry name" value="Putative DNA-binding domain"/>
    <property type="match status" value="1"/>
</dbReference>
<keyword evidence="2" id="KW-0175">Coiled coil</keyword>
<dbReference type="PANTHER" id="PTHR30204:SF82">
    <property type="entry name" value="TRANSCRIPTIONAL REGULATOR, MERR FAMILY"/>
    <property type="match status" value="1"/>
</dbReference>
<dbReference type="Pfam" id="PF13411">
    <property type="entry name" value="MerR_1"/>
    <property type="match status" value="1"/>
</dbReference>
<name>A0ABW3NJ39_9BACI</name>
<evidence type="ECO:0000256" key="1">
    <source>
        <dbReference type="ARBA" id="ARBA00023125"/>
    </source>
</evidence>
<dbReference type="InterPro" id="IPR009061">
    <property type="entry name" value="DNA-bd_dom_put_sf"/>
</dbReference>
<dbReference type="Gene3D" id="1.10.1660.10">
    <property type="match status" value="1"/>
</dbReference>
<dbReference type="CDD" id="cd01109">
    <property type="entry name" value="HTH_YyaN"/>
    <property type="match status" value="1"/>
</dbReference>
<organism evidence="4 5">
    <name type="scientific">Oceanobacillus locisalsi</name>
    <dbReference type="NCBI Taxonomy" id="546107"/>
    <lineage>
        <taxon>Bacteria</taxon>
        <taxon>Bacillati</taxon>
        <taxon>Bacillota</taxon>
        <taxon>Bacilli</taxon>
        <taxon>Bacillales</taxon>
        <taxon>Bacillaceae</taxon>
        <taxon>Oceanobacillus</taxon>
    </lineage>
</organism>
<dbReference type="InterPro" id="IPR000551">
    <property type="entry name" value="MerR-type_HTH_dom"/>
</dbReference>
<accession>A0ABW3NJ39</accession>
<dbReference type="PANTHER" id="PTHR30204">
    <property type="entry name" value="REDOX-CYCLING DRUG-SENSING TRANSCRIPTIONAL ACTIVATOR SOXR"/>
    <property type="match status" value="1"/>
</dbReference>